<feature type="region of interest" description="Disordered" evidence="1">
    <location>
        <begin position="1"/>
        <end position="20"/>
    </location>
</feature>
<accession>A0A3B6U205</accession>
<evidence type="ECO:0000259" key="2">
    <source>
        <dbReference type="Pfam" id="PF00646"/>
    </source>
</evidence>
<dbReference type="OrthoDB" id="700489at2759"/>
<dbReference type="OMA" id="CVATRCD"/>
<keyword evidence="5" id="KW-1185">Reference proteome</keyword>
<dbReference type="PANTHER" id="PTHR32133">
    <property type="entry name" value="OS07G0120400 PROTEIN"/>
    <property type="match status" value="1"/>
</dbReference>
<dbReference type="Gene3D" id="1.20.1280.50">
    <property type="match status" value="1"/>
</dbReference>
<feature type="compositionally biased region" description="Basic residues" evidence="1">
    <location>
        <begin position="1"/>
        <end position="12"/>
    </location>
</feature>
<dbReference type="Gramene" id="TraesCAD_scaffold_116202_01G000200.1">
    <property type="protein sequence ID" value="TraesCAD_scaffold_116202_01G000200.1"/>
    <property type="gene ID" value="TraesCAD_scaffold_116202_01G000200"/>
</dbReference>
<dbReference type="EnsemblPlants" id="TraesCSU02G133800.1">
    <property type="protein sequence ID" value="TraesCSU02G133800.1"/>
    <property type="gene ID" value="TraesCSU02G133800"/>
</dbReference>
<dbReference type="AlphaFoldDB" id="A0A3B6U205"/>
<proteinExistence type="predicted"/>
<organism evidence="4">
    <name type="scientific">Triticum aestivum</name>
    <name type="common">Wheat</name>
    <dbReference type="NCBI Taxonomy" id="4565"/>
    <lineage>
        <taxon>Eukaryota</taxon>
        <taxon>Viridiplantae</taxon>
        <taxon>Streptophyta</taxon>
        <taxon>Embryophyta</taxon>
        <taxon>Tracheophyta</taxon>
        <taxon>Spermatophyta</taxon>
        <taxon>Magnoliopsida</taxon>
        <taxon>Liliopsida</taxon>
        <taxon>Poales</taxon>
        <taxon>Poaceae</taxon>
        <taxon>BOP clade</taxon>
        <taxon>Pooideae</taxon>
        <taxon>Triticodae</taxon>
        <taxon>Triticeae</taxon>
        <taxon>Triticinae</taxon>
        <taxon>Triticum</taxon>
    </lineage>
</organism>
<dbReference type="Proteomes" id="UP000019116">
    <property type="component" value="Chromosome Un"/>
</dbReference>
<dbReference type="PANTHER" id="PTHR32133:SF405">
    <property type="entry name" value="F-BOX DOMAIN-CONTAINING PROTEIN"/>
    <property type="match status" value="1"/>
</dbReference>
<feature type="domain" description="F-box" evidence="2">
    <location>
        <begin position="22"/>
        <end position="59"/>
    </location>
</feature>
<dbReference type="Gramene" id="TraesCSU02G133800.1">
    <property type="protein sequence ID" value="TraesCSU02G133800.1"/>
    <property type="gene ID" value="TraesCSU02G133800"/>
</dbReference>
<dbReference type="InterPro" id="IPR036047">
    <property type="entry name" value="F-box-like_dom_sf"/>
</dbReference>
<protein>
    <submittedName>
        <fullName evidence="4">Uncharacterized protein</fullName>
    </submittedName>
</protein>
<reference evidence="4" key="2">
    <citation type="submission" date="2018-10" db="UniProtKB">
        <authorList>
            <consortium name="EnsemblPlants"/>
        </authorList>
    </citation>
    <scope>IDENTIFICATION</scope>
</reference>
<evidence type="ECO:0000313" key="4">
    <source>
        <dbReference type="EnsemblPlants" id="TraesCSU02G133800.1"/>
    </source>
</evidence>
<dbReference type="Gramene" id="TraesROB_scaffold_029897_01G000200.1">
    <property type="protein sequence ID" value="TraesROB_scaffold_029897_01G000200.1"/>
    <property type="gene ID" value="TraesROB_scaffold_029897_01G000200"/>
</dbReference>
<feature type="domain" description="F-box protein At3g26010-like beta-propeller" evidence="3">
    <location>
        <begin position="109"/>
        <end position="201"/>
    </location>
</feature>
<dbReference type="Gramene" id="TraesCSU03G0114700.1">
    <property type="protein sequence ID" value="TraesCSU03G0114700.1.CDS"/>
    <property type="gene ID" value="TraesCSU03G0114700"/>
</dbReference>
<evidence type="ECO:0000259" key="3">
    <source>
        <dbReference type="Pfam" id="PF24750"/>
    </source>
</evidence>
<reference evidence="4" key="1">
    <citation type="submission" date="2018-08" db="EMBL/GenBank/DDBJ databases">
        <authorList>
            <person name="Rossello M."/>
        </authorList>
    </citation>
    <scope>NUCLEOTIDE SEQUENCE [LARGE SCALE GENOMIC DNA]</scope>
    <source>
        <strain evidence="4">cv. Chinese Spring</strain>
    </source>
</reference>
<dbReference type="InterPro" id="IPR001810">
    <property type="entry name" value="F-box_dom"/>
</dbReference>
<dbReference type="Gramene" id="TraesWEE_scaffold_019386_01G000100.1">
    <property type="protein sequence ID" value="TraesWEE_scaffold_019386_01G000100.1"/>
    <property type="gene ID" value="TraesWEE_scaffold_019386_01G000100"/>
</dbReference>
<evidence type="ECO:0000313" key="5">
    <source>
        <dbReference type="Proteomes" id="UP000019116"/>
    </source>
</evidence>
<dbReference type="SUPFAM" id="SSF81383">
    <property type="entry name" value="F-box domain"/>
    <property type="match status" value="1"/>
</dbReference>
<dbReference type="Pfam" id="PF24750">
    <property type="entry name" value="b-prop_At3g26010-like"/>
    <property type="match status" value="1"/>
</dbReference>
<dbReference type="InterPro" id="IPR056592">
    <property type="entry name" value="Beta-prop_At3g26010-like"/>
</dbReference>
<evidence type="ECO:0000256" key="1">
    <source>
        <dbReference type="SAM" id="MobiDB-lite"/>
    </source>
</evidence>
<name>A0A3B6U205_WHEAT</name>
<sequence>MSSSSRSRRHRSSSAPPLDDENLLPEILLRLPPQPSSLPRASLVSKRWRRLVSDPGFLRRFRILHCRSPPLLGCFVEQLDGISFLPALEGPNRVPPGRFSLQFKHGKGFMLLDCRHGLVLLSDWTRRQFVVWDPVTGDQHRVAVPAGFDPKRTEISGAVLRAAGDVQHFQVVCVATRCDDIQHGEAAVACVYLSETGEWSNLVSTPVPSGSRRELYRMLSFRTMSREPAVLTQSLAVTRVPHVPIDHFKVIRADSGGLCFLYMSESDFTVQLWKPETNCDILGSSRLGRTIELGKLLPVEQGKDNIFIVGFAEENNMVFLRTLKGLYAVHLQ</sequence>
<dbReference type="Gramene" id="TraesCLE_scaffold_022993_01G000200.1">
    <property type="protein sequence ID" value="TraesCLE_scaffold_022993_01G000200.1"/>
    <property type="gene ID" value="TraesCLE_scaffold_022993_01G000200"/>
</dbReference>
<dbReference type="Pfam" id="PF00646">
    <property type="entry name" value="F-box"/>
    <property type="match status" value="1"/>
</dbReference>